<dbReference type="EnsemblPlants" id="Pp3c7_22870V3.2">
    <property type="protein sequence ID" value="Pp3c7_22870V3.2"/>
    <property type="gene ID" value="Pp3c7_22870"/>
</dbReference>
<dbReference type="PANTHER" id="PTHR46020">
    <property type="entry name" value="OSJNBB0059K02.9 PROTEIN"/>
    <property type="match status" value="1"/>
</dbReference>
<dbReference type="InterPro" id="IPR001087">
    <property type="entry name" value="GDSL"/>
</dbReference>
<dbReference type="Gene3D" id="3.40.50.1110">
    <property type="entry name" value="SGNH hydrolase"/>
    <property type="match status" value="1"/>
</dbReference>
<reference evidence="5" key="3">
    <citation type="submission" date="2020-12" db="UniProtKB">
        <authorList>
            <consortium name="EnsemblPlants"/>
        </authorList>
    </citation>
    <scope>IDENTIFICATION</scope>
</reference>
<reference evidence="4 6" key="1">
    <citation type="journal article" date="2008" name="Science">
        <title>The Physcomitrella genome reveals evolutionary insights into the conquest of land by plants.</title>
        <authorList>
            <person name="Rensing S."/>
            <person name="Lang D."/>
            <person name="Zimmer A."/>
            <person name="Terry A."/>
            <person name="Salamov A."/>
            <person name="Shapiro H."/>
            <person name="Nishiyama T."/>
            <person name="Perroud P.-F."/>
            <person name="Lindquist E."/>
            <person name="Kamisugi Y."/>
            <person name="Tanahashi T."/>
            <person name="Sakakibara K."/>
            <person name="Fujita T."/>
            <person name="Oishi K."/>
            <person name="Shin-I T."/>
            <person name="Kuroki Y."/>
            <person name="Toyoda A."/>
            <person name="Suzuki Y."/>
            <person name="Hashimoto A."/>
            <person name="Yamaguchi K."/>
            <person name="Sugano A."/>
            <person name="Kohara Y."/>
            <person name="Fujiyama A."/>
            <person name="Anterola A."/>
            <person name="Aoki S."/>
            <person name="Ashton N."/>
            <person name="Barbazuk W.B."/>
            <person name="Barker E."/>
            <person name="Bennetzen J."/>
            <person name="Bezanilla M."/>
            <person name="Blankenship R."/>
            <person name="Cho S.H."/>
            <person name="Dutcher S."/>
            <person name="Estelle M."/>
            <person name="Fawcett J.A."/>
            <person name="Gundlach H."/>
            <person name="Hanada K."/>
            <person name="Heyl A."/>
            <person name="Hicks K.A."/>
            <person name="Hugh J."/>
            <person name="Lohr M."/>
            <person name="Mayer K."/>
            <person name="Melkozernov A."/>
            <person name="Murata T."/>
            <person name="Nelson D."/>
            <person name="Pils B."/>
            <person name="Prigge M."/>
            <person name="Reiss B."/>
            <person name="Renner T."/>
            <person name="Rombauts S."/>
            <person name="Rushton P."/>
            <person name="Sanderfoot A."/>
            <person name="Schween G."/>
            <person name="Shiu S.-H."/>
            <person name="Stueber K."/>
            <person name="Theodoulou F.L."/>
            <person name="Tu H."/>
            <person name="Van de Peer Y."/>
            <person name="Verrier P.J."/>
            <person name="Waters E."/>
            <person name="Wood A."/>
            <person name="Yang L."/>
            <person name="Cove D."/>
            <person name="Cuming A."/>
            <person name="Hasebe M."/>
            <person name="Lucas S."/>
            <person name="Mishler D.B."/>
            <person name="Reski R."/>
            <person name="Grigoriev I."/>
            <person name="Quatrano R.S."/>
            <person name="Boore J.L."/>
        </authorList>
    </citation>
    <scope>NUCLEOTIDE SEQUENCE [LARGE SCALE GENOMIC DNA]</scope>
    <source>
        <strain evidence="5 6">cv. Gransden 2004</strain>
    </source>
</reference>
<dbReference type="EMBL" id="ABEU02000007">
    <property type="protein sequence ID" value="PNR51532.1"/>
    <property type="molecule type" value="Genomic_DNA"/>
</dbReference>
<name>A0A2K1KCM8_PHYPA</name>
<evidence type="ECO:0000313" key="5">
    <source>
        <dbReference type="EnsemblPlants" id="Pp3c7_22870V3.1"/>
    </source>
</evidence>
<dbReference type="Gramene" id="Pp3c7_22870V3.1">
    <property type="protein sequence ID" value="Pp3c7_22870V3.1"/>
    <property type="gene ID" value="Pp3c7_22870"/>
</dbReference>
<evidence type="ECO:0000256" key="1">
    <source>
        <dbReference type="ARBA" id="ARBA00008668"/>
    </source>
</evidence>
<comment type="similarity">
    <text evidence="1">Belongs to the 'GDSL' lipolytic enzyme family.</text>
</comment>
<keyword evidence="3" id="KW-0443">Lipid metabolism</keyword>
<gene>
    <name evidence="5" type="primary">LOC112284224</name>
    <name evidence="4" type="ORF">PHYPA_010719</name>
</gene>
<dbReference type="GeneID" id="112284224"/>
<evidence type="ECO:0000256" key="2">
    <source>
        <dbReference type="ARBA" id="ARBA00022801"/>
    </source>
</evidence>
<reference evidence="4 6" key="2">
    <citation type="journal article" date="2018" name="Plant J.">
        <title>The Physcomitrella patens chromosome-scale assembly reveals moss genome structure and evolution.</title>
        <authorList>
            <person name="Lang D."/>
            <person name="Ullrich K.K."/>
            <person name="Murat F."/>
            <person name="Fuchs J."/>
            <person name="Jenkins J."/>
            <person name="Haas F.B."/>
            <person name="Piednoel M."/>
            <person name="Gundlach H."/>
            <person name="Van Bel M."/>
            <person name="Meyberg R."/>
            <person name="Vives C."/>
            <person name="Morata J."/>
            <person name="Symeonidi A."/>
            <person name="Hiss M."/>
            <person name="Muchero W."/>
            <person name="Kamisugi Y."/>
            <person name="Saleh O."/>
            <person name="Blanc G."/>
            <person name="Decker E.L."/>
            <person name="van Gessel N."/>
            <person name="Grimwood J."/>
            <person name="Hayes R.D."/>
            <person name="Graham S.W."/>
            <person name="Gunter L.E."/>
            <person name="McDaniel S.F."/>
            <person name="Hoernstein S.N.W."/>
            <person name="Larsson A."/>
            <person name="Li F.W."/>
            <person name="Perroud P.F."/>
            <person name="Phillips J."/>
            <person name="Ranjan P."/>
            <person name="Rokshar D.S."/>
            <person name="Rothfels C.J."/>
            <person name="Schneider L."/>
            <person name="Shu S."/>
            <person name="Stevenson D.W."/>
            <person name="Thummler F."/>
            <person name="Tillich M."/>
            <person name="Villarreal Aguilar J.C."/>
            <person name="Widiez T."/>
            <person name="Wong G.K."/>
            <person name="Wymore A."/>
            <person name="Zhang Y."/>
            <person name="Zimmer A.D."/>
            <person name="Quatrano R.S."/>
            <person name="Mayer K.F.X."/>
            <person name="Goodstein D."/>
            <person name="Casacuberta J.M."/>
            <person name="Vandepoele K."/>
            <person name="Reski R."/>
            <person name="Cuming A.C."/>
            <person name="Tuskan G.A."/>
            <person name="Maumus F."/>
            <person name="Salse J."/>
            <person name="Schmutz J."/>
            <person name="Rensing S.A."/>
        </authorList>
    </citation>
    <scope>NUCLEOTIDE SEQUENCE [LARGE SCALE GENOMIC DNA]</scope>
    <source>
        <strain evidence="5 6">cv. Gransden 2004</strain>
    </source>
</reference>
<dbReference type="AlphaFoldDB" id="A0A2K1KCM8"/>
<evidence type="ECO:0000313" key="4">
    <source>
        <dbReference type="EMBL" id="PNR51532.1"/>
    </source>
</evidence>
<evidence type="ECO:0008006" key="7">
    <source>
        <dbReference type="Google" id="ProtNLM"/>
    </source>
</evidence>
<dbReference type="Proteomes" id="UP000006727">
    <property type="component" value="Chromosome 7"/>
</dbReference>
<proteinExistence type="inferred from homology"/>
<organism evidence="4">
    <name type="scientific">Physcomitrium patens</name>
    <name type="common">Spreading-leaved earth moss</name>
    <name type="synonym">Physcomitrella patens</name>
    <dbReference type="NCBI Taxonomy" id="3218"/>
    <lineage>
        <taxon>Eukaryota</taxon>
        <taxon>Viridiplantae</taxon>
        <taxon>Streptophyta</taxon>
        <taxon>Embryophyta</taxon>
        <taxon>Bryophyta</taxon>
        <taxon>Bryophytina</taxon>
        <taxon>Bryopsida</taxon>
        <taxon>Funariidae</taxon>
        <taxon>Funariales</taxon>
        <taxon>Funariaceae</taxon>
        <taxon>Physcomitrium</taxon>
    </lineage>
</organism>
<dbReference type="Gramene" id="Pp3c7_22870V3.2">
    <property type="protein sequence ID" value="Pp3c7_22870V3.2"/>
    <property type="gene ID" value="Pp3c7_22870"/>
</dbReference>
<protein>
    <recommendedName>
        <fullName evidence="7">GDSL esterase/lipase</fullName>
    </recommendedName>
</protein>
<keyword evidence="2" id="KW-0378">Hydrolase</keyword>
<keyword evidence="6" id="KW-1185">Reference proteome</keyword>
<evidence type="ECO:0000313" key="6">
    <source>
        <dbReference type="Proteomes" id="UP000006727"/>
    </source>
</evidence>
<dbReference type="PANTHER" id="PTHR46020:SF4">
    <property type="entry name" value="OS04G0650200 PROTEIN"/>
    <property type="match status" value="1"/>
</dbReference>
<sequence>MAHPVGRRTIGTGSAAVLSCVFSNMLLLLTTNCRYTDGAQGLFVFGDSYTDTGENMNYPYGMTWPGDGTAHRSSDGRNEVDYIADKFGVPSPTPWEWLDDNGNPNNGGANFGVGGAGVTDAYGYRSLEKQVDAFEALVKKKTWTESHLSQSVALISIGVNDYTYYNQNGNGVGGVSAYADTVVDKMGAALQRIQRLGITHIMVEDLAPMACMPFATLYVNGETECVTSDLLDTETNLHNQKLQAKVDALNGGRANIVMLNLYKALRTLFENGPAMGFTQPYSRCCKGNCGSGDEVCNDPSNHVIFDSIHPTQAAWKAVTDLYTYSQSYTVGPTLALWKLNNNL</sequence>
<dbReference type="OMA" id="WYIPKIA"/>
<dbReference type="PaxDb" id="3218-PP1S2_141V6.1"/>
<dbReference type="EnsemblPlants" id="Pp3c7_22870V3.1">
    <property type="protein sequence ID" value="Pp3c7_22870V3.1"/>
    <property type="gene ID" value="Pp3c7_22870"/>
</dbReference>
<evidence type="ECO:0000256" key="3">
    <source>
        <dbReference type="ARBA" id="ARBA00023098"/>
    </source>
</evidence>
<dbReference type="SUPFAM" id="SSF52266">
    <property type="entry name" value="SGNH hydrolase"/>
    <property type="match status" value="1"/>
</dbReference>
<dbReference type="RefSeq" id="XP_024379615.1">
    <property type="nucleotide sequence ID" value="XM_024523847.2"/>
</dbReference>
<accession>A0A2K1KCM8</accession>
<dbReference type="InterPro" id="IPR036514">
    <property type="entry name" value="SGNH_hydro_sf"/>
</dbReference>
<dbReference type="OrthoDB" id="1600564at2759"/>
<dbReference type="Pfam" id="PF00657">
    <property type="entry name" value="Lipase_GDSL"/>
    <property type="match status" value="1"/>
</dbReference>
<dbReference type="PROSITE" id="PS51257">
    <property type="entry name" value="PROKAR_LIPOPROTEIN"/>
    <property type="match status" value="1"/>
</dbReference>
<dbReference type="GO" id="GO:0006629">
    <property type="term" value="P:lipid metabolic process"/>
    <property type="evidence" value="ECO:0007669"/>
    <property type="project" value="UniProtKB-KW"/>
</dbReference>
<dbReference type="GO" id="GO:0016788">
    <property type="term" value="F:hydrolase activity, acting on ester bonds"/>
    <property type="evidence" value="ECO:0007669"/>
    <property type="project" value="InterPro"/>
</dbReference>